<keyword evidence="4 6" id="KW-0413">Isomerase</keyword>
<name>A0ABW1IM63_9BACL</name>
<dbReference type="NCBIfam" id="TIGR00005">
    <property type="entry name" value="rluA_subfam"/>
    <property type="match status" value="1"/>
</dbReference>
<dbReference type="Proteomes" id="UP001596250">
    <property type="component" value="Unassembled WGS sequence"/>
</dbReference>
<dbReference type="CDD" id="cd02869">
    <property type="entry name" value="PseudoU_synth_RluA_like"/>
    <property type="match status" value="1"/>
</dbReference>
<accession>A0ABW1IM63</accession>
<comment type="catalytic activity">
    <reaction evidence="1 4">
        <text>a uridine in RNA = a pseudouridine in RNA</text>
        <dbReference type="Rhea" id="RHEA:48348"/>
        <dbReference type="Rhea" id="RHEA-COMP:12068"/>
        <dbReference type="Rhea" id="RHEA-COMP:12069"/>
        <dbReference type="ChEBI" id="CHEBI:65314"/>
        <dbReference type="ChEBI" id="CHEBI:65315"/>
    </reaction>
</comment>
<dbReference type="GO" id="GO:0016853">
    <property type="term" value="F:isomerase activity"/>
    <property type="evidence" value="ECO:0007669"/>
    <property type="project" value="UniProtKB-KW"/>
</dbReference>
<gene>
    <name evidence="6" type="ORF">ACFPXP_05820</name>
</gene>
<comment type="similarity">
    <text evidence="2 4">Belongs to the pseudouridine synthase RluA family.</text>
</comment>
<dbReference type="PANTHER" id="PTHR21600">
    <property type="entry name" value="MITOCHONDRIAL RNA PSEUDOURIDINE SYNTHASE"/>
    <property type="match status" value="1"/>
</dbReference>
<evidence type="ECO:0000256" key="2">
    <source>
        <dbReference type="ARBA" id="ARBA00010876"/>
    </source>
</evidence>
<reference evidence="7" key="1">
    <citation type="journal article" date="2019" name="Int. J. Syst. Evol. Microbiol.">
        <title>The Global Catalogue of Microorganisms (GCM) 10K type strain sequencing project: providing services to taxonomists for standard genome sequencing and annotation.</title>
        <authorList>
            <consortium name="The Broad Institute Genomics Platform"/>
            <consortium name="The Broad Institute Genome Sequencing Center for Infectious Disease"/>
            <person name="Wu L."/>
            <person name="Ma J."/>
        </authorList>
    </citation>
    <scope>NUCLEOTIDE SEQUENCE [LARGE SCALE GENOMIC DNA]</scope>
    <source>
        <strain evidence="7">CCM 8749</strain>
    </source>
</reference>
<dbReference type="InterPro" id="IPR020103">
    <property type="entry name" value="PsdUridine_synth_cat_dom_sf"/>
</dbReference>
<evidence type="ECO:0000256" key="4">
    <source>
        <dbReference type="RuleBase" id="RU362028"/>
    </source>
</evidence>
<feature type="domain" description="Pseudouridine synthase RsuA/RluA-like" evidence="5">
    <location>
        <begin position="93"/>
        <end position="240"/>
    </location>
</feature>
<protein>
    <recommendedName>
        <fullName evidence="4">Pseudouridine synthase</fullName>
        <ecNumber evidence="4">5.4.99.-</ecNumber>
    </recommendedName>
</protein>
<organism evidence="6 7">
    <name type="scientific">Marinicrinis lubricantis</name>
    <dbReference type="NCBI Taxonomy" id="2086470"/>
    <lineage>
        <taxon>Bacteria</taxon>
        <taxon>Bacillati</taxon>
        <taxon>Bacillota</taxon>
        <taxon>Bacilli</taxon>
        <taxon>Bacillales</taxon>
        <taxon>Paenibacillaceae</taxon>
    </lineage>
</organism>
<dbReference type="InterPro" id="IPR050188">
    <property type="entry name" value="RluA_PseudoU_synthase"/>
</dbReference>
<evidence type="ECO:0000313" key="6">
    <source>
        <dbReference type="EMBL" id="MFC5985948.1"/>
    </source>
</evidence>
<sequence>MTMTYYEPLQYTITEAEDGWYLRTVLRSRMNLSRKLVSRLKFTEEGITVNGKRAFTSMIVHQGDLVEVRMEQESSDDILPQPIPIDIIFEDEHLLIVNKPAGLIVHPTLGHYQNTLANGVVHYWQSKGVKFRFRPIHRLDQETSGVMCIAKNPFVQQRIFEQKDRVLKEYQAIVIGHPDPSEGVIDAPIDRDPENPHYRMVIKEGYPARTHYQVLETYQEASKVRLRLETGRTHQIRVHMTFKGHPLIGDSRYGDEAVNARYPIGRQALHAAKLGFAHPVTGEEMVFEAPFPEDMLILEQELRRTI</sequence>
<dbReference type="Pfam" id="PF00849">
    <property type="entry name" value="PseudoU_synth_2"/>
    <property type="match status" value="1"/>
</dbReference>
<dbReference type="InterPro" id="IPR006145">
    <property type="entry name" value="PsdUridine_synth_RsuA/RluA"/>
</dbReference>
<dbReference type="EMBL" id="JBHSQV010000034">
    <property type="protein sequence ID" value="MFC5985948.1"/>
    <property type="molecule type" value="Genomic_DNA"/>
</dbReference>
<dbReference type="EC" id="5.4.99.-" evidence="4"/>
<dbReference type="InterPro" id="IPR006225">
    <property type="entry name" value="PsdUridine_synth_RluC/D"/>
</dbReference>
<keyword evidence="3" id="KW-0694">RNA-binding</keyword>
<keyword evidence="7" id="KW-1185">Reference proteome</keyword>
<proteinExistence type="inferred from homology"/>
<evidence type="ECO:0000256" key="1">
    <source>
        <dbReference type="ARBA" id="ARBA00000073"/>
    </source>
</evidence>
<dbReference type="PROSITE" id="PS50889">
    <property type="entry name" value="S4"/>
    <property type="match status" value="1"/>
</dbReference>
<dbReference type="RefSeq" id="WP_379893243.1">
    <property type="nucleotide sequence ID" value="NZ_CBCSCT010000019.1"/>
</dbReference>
<dbReference type="Gene3D" id="3.30.2350.10">
    <property type="entry name" value="Pseudouridine synthase"/>
    <property type="match status" value="1"/>
</dbReference>
<evidence type="ECO:0000259" key="5">
    <source>
        <dbReference type="Pfam" id="PF00849"/>
    </source>
</evidence>
<evidence type="ECO:0000313" key="7">
    <source>
        <dbReference type="Proteomes" id="UP001596250"/>
    </source>
</evidence>
<comment type="function">
    <text evidence="4">Responsible for synthesis of pseudouridine from uracil.</text>
</comment>
<comment type="caution">
    <text evidence="6">The sequence shown here is derived from an EMBL/GenBank/DDBJ whole genome shotgun (WGS) entry which is preliminary data.</text>
</comment>
<dbReference type="SUPFAM" id="SSF55120">
    <property type="entry name" value="Pseudouridine synthase"/>
    <property type="match status" value="1"/>
</dbReference>
<dbReference type="PANTHER" id="PTHR21600:SF44">
    <property type="entry name" value="RIBOSOMAL LARGE SUBUNIT PSEUDOURIDINE SYNTHASE D"/>
    <property type="match status" value="1"/>
</dbReference>
<evidence type="ECO:0000256" key="3">
    <source>
        <dbReference type="PROSITE-ProRule" id="PRU00182"/>
    </source>
</evidence>